<proteinExistence type="predicted"/>
<feature type="domain" description="HTH hxlR-type" evidence="4">
    <location>
        <begin position="14"/>
        <end position="113"/>
    </location>
</feature>
<dbReference type="Gene3D" id="1.10.10.10">
    <property type="entry name" value="Winged helix-like DNA-binding domain superfamily/Winged helix DNA-binding domain"/>
    <property type="match status" value="1"/>
</dbReference>
<dbReference type="AlphaFoldDB" id="A0A5S5ADT5"/>
<evidence type="ECO:0000256" key="3">
    <source>
        <dbReference type="ARBA" id="ARBA00023163"/>
    </source>
</evidence>
<evidence type="ECO:0000256" key="1">
    <source>
        <dbReference type="ARBA" id="ARBA00023015"/>
    </source>
</evidence>
<sequence>MNDHSLYKNSFDNCPLTFALNLIGGKWRLPIIWALSKNGTMRYNELKRSIHGITNMMLTQSLRELELYGIINRKQYMEIPPRVEYSLTDNGKNLIPALKALAHWGKQMKSLITQNNIELESVETVNETEDEK</sequence>
<dbReference type="InterPro" id="IPR036388">
    <property type="entry name" value="WH-like_DNA-bd_sf"/>
</dbReference>
<dbReference type="OrthoDB" id="9791143at2"/>
<dbReference type="InterPro" id="IPR002577">
    <property type="entry name" value="HTH_HxlR"/>
</dbReference>
<accession>A0A5S5ADT5</accession>
<keyword evidence="1" id="KW-0805">Transcription regulation</keyword>
<evidence type="ECO:0000313" key="5">
    <source>
        <dbReference type="EMBL" id="TYP47665.1"/>
    </source>
</evidence>
<dbReference type="EMBL" id="VNHO01000045">
    <property type="protein sequence ID" value="TYP47665.1"/>
    <property type="molecule type" value="Genomic_DNA"/>
</dbReference>
<keyword evidence="2" id="KW-0238">DNA-binding</keyword>
<dbReference type="PANTHER" id="PTHR33204:SF29">
    <property type="entry name" value="TRANSCRIPTIONAL REGULATOR"/>
    <property type="match status" value="1"/>
</dbReference>
<keyword evidence="3" id="KW-0804">Transcription</keyword>
<dbReference type="RefSeq" id="WP_148868053.1">
    <property type="nucleotide sequence ID" value="NZ_VNHO01000045.1"/>
</dbReference>
<gene>
    <name evidence="5" type="ORF">LZ11_02409</name>
</gene>
<organism evidence="5 6">
    <name type="scientific">Thermosediminibacter litoriperuensis</name>
    <dbReference type="NCBI Taxonomy" id="291989"/>
    <lineage>
        <taxon>Bacteria</taxon>
        <taxon>Bacillati</taxon>
        <taxon>Bacillota</taxon>
        <taxon>Clostridia</taxon>
        <taxon>Thermosediminibacterales</taxon>
        <taxon>Thermosediminibacteraceae</taxon>
        <taxon>Thermosediminibacter</taxon>
    </lineage>
</organism>
<dbReference type="InterPro" id="IPR036390">
    <property type="entry name" value="WH_DNA-bd_sf"/>
</dbReference>
<dbReference type="Proteomes" id="UP000322294">
    <property type="component" value="Unassembled WGS sequence"/>
</dbReference>
<reference evidence="5 6" key="1">
    <citation type="submission" date="2019-07" db="EMBL/GenBank/DDBJ databases">
        <title>Genomic Encyclopedia of Type Strains, Phase I: the one thousand microbial genomes (KMG-I) project.</title>
        <authorList>
            <person name="Kyrpides N."/>
        </authorList>
    </citation>
    <scope>NUCLEOTIDE SEQUENCE [LARGE SCALE GENOMIC DNA]</scope>
    <source>
        <strain evidence="5 6">DSM 16647</strain>
    </source>
</reference>
<keyword evidence="6" id="KW-1185">Reference proteome</keyword>
<dbReference type="SUPFAM" id="SSF46785">
    <property type="entry name" value="Winged helix' DNA-binding domain"/>
    <property type="match status" value="1"/>
</dbReference>
<dbReference type="PROSITE" id="PS51118">
    <property type="entry name" value="HTH_HXLR"/>
    <property type="match status" value="1"/>
</dbReference>
<evidence type="ECO:0000313" key="6">
    <source>
        <dbReference type="Proteomes" id="UP000322294"/>
    </source>
</evidence>
<comment type="caution">
    <text evidence="5">The sequence shown here is derived from an EMBL/GenBank/DDBJ whole genome shotgun (WGS) entry which is preliminary data.</text>
</comment>
<name>A0A5S5ADT5_9FIRM</name>
<evidence type="ECO:0000259" key="4">
    <source>
        <dbReference type="PROSITE" id="PS51118"/>
    </source>
</evidence>
<dbReference type="GO" id="GO:0003677">
    <property type="term" value="F:DNA binding"/>
    <property type="evidence" value="ECO:0007669"/>
    <property type="project" value="UniProtKB-KW"/>
</dbReference>
<evidence type="ECO:0000256" key="2">
    <source>
        <dbReference type="ARBA" id="ARBA00023125"/>
    </source>
</evidence>
<dbReference type="PANTHER" id="PTHR33204">
    <property type="entry name" value="TRANSCRIPTIONAL REGULATOR, MARR FAMILY"/>
    <property type="match status" value="1"/>
</dbReference>
<dbReference type="Pfam" id="PF01638">
    <property type="entry name" value="HxlR"/>
    <property type="match status" value="1"/>
</dbReference>
<protein>
    <submittedName>
        <fullName evidence="5">HxlR family transcriptional regulator</fullName>
    </submittedName>
</protein>